<dbReference type="NCBIfam" id="TIGR01185">
    <property type="entry name" value="devC"/>
    <property type="match status" value="1"/>
</dbReference>
<evidence type="ECO:0000313" key="11">
    <source>
        <dbReference type="Proteomes" id="UP000553193"/>
    </source>
</evidence>
<feature type="domain" description="ABC3 transporter permease C-terminal" evidence="9">
    <location>
        <begin position="303"/>
        <end position="416"/>
    </location>
</feature>
<reference evidence="10 11" key="1">
    <citation type="submission" date="2020-08" db="EMBL/GenBank/DDBJ databases">
        <title>Genomic Encyclopedia of Type Strains, Phase IV (KMG-IV): sequencing the most valuable type-strain genomes for metagenomic binning, comparative biology and taxonomic classification.</title>
        <authorList>
            <person name="Goeker M."/>
        </authorList>
    </citation>
    <scope>NUCLEOTIDE SEQUENCE [LARGE SCALE GENOMIC DNA]</scope>
    <source>
        <strain evidence="10 11">DSM 19979</strain>
    </source>
</reference>
<dbReference type="Proteomes" id="UP000553193">
    <property type="component" value="Unassembled WGS sequence"/>
</dbReference>
<evidence type="ECO:0000313" key="10">
    <source>
        <dbReference type="EMBL" id="MBB3897622.1"/>
    </source>
</evidence>
<protein>
    <submittedName>
        <fullName evidence="10">Putative ABC transport system permease protein</fullName>
    </submittedName>
</protein>
<dbReference type="EMBL" id="JACIDJ010000001">
    <property type="protein sequence ID" value="MBB3897622.1"/>
    <property type="molecule type" value="Genomic_DNA"/>
</dbReference>
<feature type="transmembrane region" description="Helical" evidence="8">
    <location>
        <begin position="297"/>
        <end position="322"/>
    </location>
</feature>
<evidence type="ECO:0000259" key="9">
    <source>
        <dbReference type="Pfam" id="PF02687"/>
    </source>
</evidence>
<evidence type="ECO:0000256" key="4">
    <source>
        <dbReference type="ARBA" id="ARBA00022692"/>
    </source>
</evidence>
<dbReference type="InterPro" id="IPR003838">
    <property type="entry name" value="ABC3_permease_C"/>
</dbReference>
<evidence type="ECO:0000256" key="6">
    <source>
        <dbReference type="ARBA" id="ARBA00023136"/>
    </source>
</evidence>
<sequence>MNEVPPPAKLLPWAPERNGEAVEPPPAPRRDPGLLAGLLLALRLAWRQLRADRARLATAIAGVMFACLLVFMQLGFRGALFDSATNLFRAMRADLFLMHPLTEASFRAEAIPRARAWQALADAEVDRAVPVYLAQVTLRNPETGSRRAVQLIGLDADAGAVDFPGLADVAAALRRPDTFAFDRLSRPEFGPVATMFARDGPFAIQLGTREMELVGLVEVGPSFGADGNVVLSEQNFRRVFSRQAANADLVALKLRPGADVAATQARLAALLPGDVLVLTHAEMVARERLYWETGTPIGFIFLFGSVMGLVVGMVIVYQILFADIAGHLSEYATLKAMGYSNGYLARVVLGAAVILAVVGFIPGFVLSTLLYGYVAGATFLPLEMYTERAVGVFLLIFGMCFAAGLLAMRKLRDANPADMF</sequence>
<keyword evidence="2" id="KW-0813">Transport</keyword>
<evidence type="ECO:0000256" key="2">
    <source>
        <dbReference type="ARBA" id="ARBA00022448"/>
    </source>
</evidence>
<dbReference type="InterPro" id="IPR005891">
    <property type="entry name" value="DevC"/>
</dbReference>
<evidence type="ECO:0000256" key="5">
    <source>
        <dbReference type="ARBA" id="ARBA00022989"/>
    </source>
</evidence>
<feature type="region of interest" description="Disordered" evidence="7">
    <location>
        <begin position="1"/>
        <end position="29"/>
    </location>
</feature>
<feature type="transmembrane region" description="Helical" evidence="8">
    <location>
        <begin position="56"/>
        <end position="76"/>
    </location>
</feature>
<comment type="subcellular location">
    <subcellularLocation>
        <location evidence="1">Cell membrane</location>
        <topology evidence="1">Multi-pass membrane protein</topology>
    </subcellularLocation>
</comment>
<dbReference type="GO" id="GO:0005886">
    <property type="term" value="C:plasma membrane"/>
    <property type="evidence" value="ECO:0007669"/>
    <property type="project" value="UniProtKB-SubCell"/>
</dbReference>
<evidence type="ECO:0000256" key="1">
    <source>
        <dbReference type="ARBA" id="ARBA00004651"/>
    </source>
</evidence>
<evidence type="ECO:0000256" key="3">
    <source>
        <dbReference type="ARBA" id="ARBA00022475"/>
    </source>
</evidence>
<keyword evidence="4 8" id="KW-0812">Transmembrane</keyword>
<evidence type="ECO:0000256" key="7">
    <source>
        <dbReference type="SAM" id="MobiDB-lite"/>
    </source>
</evidence>
<feature type="transmembrane region" description="Helical" evidence="8">
    <location>
        <begin position="343"/>
        <end position="369"/>
    </location>
</feature>
<dbReference type="PIRSF" id="PIRSF031773">
    <property type="entry name" value="DevC"/>
    <property type="match status" value="1"/>
</dbReference>
<dbReference type="RefSeq" id="WP_184382579.1">
    <property type="nucleotide sequence ID" value="NZ_JACIDJ010000001.1"/>
</dbReference>
<dbReference type="PANTHER" id="PTHR43738:SF1">
    <property type="entry name" value="HEMIN TRANSPORT SYSTEM PERMEASE PROTEIN HRTB-RELATED"/>
    <property type="match status" value="1"/>
</dbReference>
<dbReference type="PANTHER" id="PTHR43738">
    <property type="entry name" value="ABC TRANSPORTER, MEMBRANE PROTEIN"/>
    <property type="match status" value="1"/>
</dbReference>
<dbReference type="AlphaFoldDB" id="A0A840A9R5"/>
<name>A0A840A9R5_9PROT</name>
<dbReference type="Pfam" id="PF02687">
    <property type="entry name" value="FtsX"/>
    <property type="match status" value="1"/>
</dbReference>
<keyword evidence="3" id="KW-1003">Cell membrane</keyword>
<gene>
    <name evidence="10" type="ORF">GGQ83_001048</name>
</gene>
<organism evidence="10 11">
    <name type="scientific">Roseococcus suduntuyensis</name>
    <dbReference type="NCBI Taxonomy" id="455361"/>
    <lineage>
        <taxon>Bacteria</taxon>
        <taxon>Pseudomonadati</taxon>
        <taxon>Pseudomonadota</taxon>
        <taxon>Alphaproteobacteria</taxon>
        <taxon>Acetobacterales</taxon>
        <taxon>Roseomonadaceae</taxon>
        <taxon>Roseococcus</taxon>
    </lineage>
</organism>
<feature type="transmembrane region" description="Helical" evidence="8">
    <location>
        <begin position="389"/>
        <end position="408"/>
    </location>
</feature>
<comment type="caution">
    <text evidence="10">The sequence shown here is derived from an EMBL/GenBank/DDBJ whole genome shotgun (WGS) entry which is preliminary data.</text>
</comment>
<keyword evidence="6 8" id="KW-0472">Membrane</keyword>
<dbReference type="InterPro" id="IPR051125">
    <property type="entry name" value="ABC-4/HrtB_transporter"/>
</dbReference>
<keyword evidence="11" id="KW-1185">Reference proteome</keyword>
<proteinExistence type="predicted"/>
<evidence type="ECO:0000256" key="8">
    <source>
        <dbReference type="SAM" id="Phobius"/>
    </source>
</evidence>
<accession>A0A840A9R5</accession>
<keyword evidence="5 8" id="KW-1133">Transmembrane helix</keyword>